<dbReference type="Gene3D" id="3.40.1580.10">
    <property type="entry name" value="SMI1/KNR4-like"/>
    <property type="match status" value="1"/>
</dbReference>
<protein>
    <recommendedName>
        <fullName evidence="1">Knr4/Smi1-like domain-containing protein</fullName>
    </recommendedName>
</protein>
<dbReference type="InterPro" id="IPR037883">
    <property type="entry name" value="Knr4/Smi1-like_sf"/>
</dbReference>
<dbReference type="InterPro" id="IPR018958">
    <property type="entry name" value="Knr4/Smi1-like_dom"/>
</dbReference>
<proteinExistence type="predicted"/>
<organism evidence="2 5">
    <name type="scientific">Gilliamella apicola</name>
    <dbReference type="NCBI Taxonomy" id="1196095"/>
    <lineage>
        <taxon>Bacteria</taxon>
        <taxon>Pseudomonadati</taxon>
        <taxon>Pseudomonadota</taxon>
        <taxon>Gammaproteobacteria</taxon>
        <taxon>Orbales</taxon>
        <taxon>Orbaceae</taxon>
        <taxon>Gilliamella</taxon>
    </lineage>
</organism>
<dbReference type="Proteomes" id="UP000194977">
    <property type="component" value="Unassembled WGS sequence"/>
</dbReference>
<evidence type="ECO:0000313" key="3">
    <source>
        <dbReference type="EMBL" id="OTQ08417.1"/>
    </source>
</evidence>
<reference evidence="4 5" key="1">
    <citation type="submission" date="2017-03" db="EMBL/GenBank/DDBJ databases">
        <title>Comparative genomics of honeybee gut symbionts reveal geographically distinct and subgroup specific antibiotic resistance.</title>
        <authorList>
            <person name="Ludvigsen J."/>
            <person name="Porcellato D."/>
            <person name="Labee-Lund T.M."/>
            <person name="Amdam G.V."/>
            <person name="Rudi K."/>
        </authorList>
    </citation>
    <scope>NUCLEOTIDE SEQUENCE [LARGE SCALE GENOMIC DNA]</scope>
    <source>
        <strain evidence="2 5">A-7-12</strain>
        <strain evidence="3 4">A-9-12</strain>
    </source>
</reference>
<evidence type="ECO:0000259" key="1">
    <source>
        <dbReference type="Pfam" id="PF09346"/>
    </source>
</evidence>
<keyword evidence="4" id="KW-1185">Reference proteome</keyword>
<sequence length="192" mass="22723">MNFLKQYNVIDFYNMEFCYGIDCEGEELPLEVILGFSKKEDEDLIATNYAYLNRIPEKHIAIATVNYGDLLCLHPNGKIYHWDHEANDLYLDMKVINGYLEQNTNLKFVADSFDQFLSMIAKIEEDDDDPSEDEFKNPNIPFPDEMLDRWFQNPKRIFLLPEQTIPIFLKKFELTEKGRELLVKFKKEGIFE</sequence>
<name>A0A2C9XWP1_9GAMM</name>
<dbReference type="SUPFAM" id="SSF160631">
    <property type="entry name" value="SMI1/KNR4-like"/>
    <property type="match status" value="1"/>
</dbReference>
<dbReference type="Pfam" id="PF09346">
    <property type="entry name" value="SMI1_KNR4"/>
    <property type="match status" value="1"/>
</dbReference>
<accession>A0A2C9XWP1</accession>
<dbReference type="AlphaFoldDB" id="A0A2C9XWP1"/>
<evidence type="ECO:0000313" key="5">
    <source>
        <dbReference type="Proteomes" id="UP000194977"/>
    </source>
</evidence>
<dbReference type="RefSeq" id="WP_086301741.1">
    <property type="nucleotide sequence ID" value="NZ_MZNE01000021.1"/>
</dbReference>
<dbReference type="OrthoDB" id="7065172at2"/>
<evidence type="ECO:0000313" key="2">
    <source>
        <dbReference type="EMBL" id="OTP97824.1"/>
    </source>
</evidence>
<dbReference type="Proteomes" id="UP000194800">
    <property type="component" value="Unassembled WGS sequence"/>
</dbReference>
<comment type="caution">
    <text evidence="2">The sequence shown here is derived from an EMBL/GenBank/DDBJ whole genome shotgun (WGS) entry which is preliminary data.</text>
</comment>
<feature type="domain" description="Knr4/Smi1-like" evidence="1">
    <location>
        <begin position="3"/>
        <end position="118"/>
    </location>
</feature>
<dbReference type="EMBL" id="NARP01000050">
    <property type="protein sequence ID" value="OTP97824.1"/>
    <property type="molecule type" value="Genomic_DNA"/>
</dbReference>
<evidence type="ECO:0000313" key="4">
    <source>
        <dbReference type="Proteomes" id="UP000194800"/>
    </source>
</evidence>
<dbReference type="EMBL" id="NART01000086">
    <property type="protein sequence ID" value="OTQ08417.1"/>
    <property type="molecule type" value="Genomic_DNA"/>
</dbReference>
<gene>
    <name evidence="3" type="ORF">B6C91_12425</name>
    <name evidence="2" type="ORF">B6D08_13380</name>
</gene>